<name>A0ABS4K7L7_9CLOT</name>
<dbReference type="SUPFAM" id="SSF55729">
    <property type="entry name" value="Acyl-CoA N-acyltransferases (Nat)"/>
    <property type="match status" value="1"/>
</dbReference>
<keyword evidence="3" id="KW-1185">Reference proteome</keyword>
<proteinExistence type="predicted"/>
<organism evidence="2 3">
    <name type="scientific">Clostridium punense</name>
    <dbReference type="NCBI Taxonomy" id="1054297"/>
    <lineage>
        <taxon>Bacteria</taxon>
        <taxon>Bacillati</taxon>
        <taxon>Bacillota</taxon>
        <taxon>Clostridia</taxon>
        <taxon>Eubacteriales</taxon>
        <taxon>Clostridiaceae</taxon>
        <taxon>Clostridium</taxon>
    </lineage>
</organism>
<protein>
    <submittedName>
        <fullName evidence="2">N-acetyltransferase YhbS</fullName>
    </submittedName>
</protein>
<dbReference type="Pfam" id="PF00583">
    <property type="entry name" value="Acetyltransf_1"/>
    <property type="match status" value="1"/>
</dbReference>
<feature type="domain" description="N-acetyltransferase" evidence="1">
    <location>
        <begin position="9"/>
        <end position="160"/>
    </location>
</feature>
<dbReference type="Gene3D" id="3.40.630.30">
    <property type="match status" value="1"/>
</dbReference>
<dbReference type="PROSITE" id="PS51186">
    <property type="entry name" value="GNAT"/>
    <property type="match status" value="1"/>
</dbReference>
<comment type="caution">
    <text evidence="2">The sequence shown here is derived from an EMBL/GenBank/DDBJ whole genome shotgun (WGS) entry which is preliminary data.</text>
</comment>
<dbReference type="InterPro" id="IPR000182">
    <property type="entry name" value="GNAT_dom"/>
</dbReference>
<dbReference type="Proteomes" id="UP001519308">
    <property type="component" value="Unassembled WGS sequence"/>
</dbReference>
<dbReference type="EMBL" id="JAGGLL010000037">
    <property type="protein sequence ID" value="MBP2023770.1"/>
    <property type="molecule type" value="Genomic_DNA"/>
</dbReference>
<gene>
    <name evidence="2" type="ORF">J2Z44_003612</name>
</gene>
<reference evidence="2 3" key="1">
    <citation type="submission" date="2021-03" db="EMBL/GenBank/DDBJ databases">
        <title>Genomic Encyclopedia of Type Strains, Phase IV (KMG-IV): sequencing the most valuable type-strain genomes for metagenomic binning, comparative biology and taxonomic classification.</title>
        <authorList>
            <person name="Goeker M."/>
        </authorList>
    </citation>
    <scope>NUCLEOTIDE SEQUENCE [LARGE SCALE GENOMIC DNA]</scope>
    <source>
        <strain evidence="2 3">DSM 28650</strain>
    </source>
</reference>
<evidence type="ECO:0000313" key="3">
    <source>
        <dbReference type="Proteomes" id="UP001519308"/>
    </source>
</evidence>
<accession>A0ABS4K7L7</accession>
<dbReference type="InterPro" id="IPR016181">
    <property type="entry name" value="Acyl_CoA_acyltransferase"/>
</dbReference>
<sequence length="173" mass="19678">MIYYNSGNLIIRSMLKSDIEEFVKGFSEQGWHKSQEQFTNYYNEQESSERLVIIAEINGNVAGYVTLLPFAKVGPFANKNIPEVVDFNVLIKYQRKGIGNKIMDTVENLAKGKSEHISLAVGLHSGYGSAQRMYVKRGYVPDGSGVWYKEKQLQPYSTCENDDDLILYLLKSF</sequence>
<evidence type="ECO:0000259" key="1">
    <source>
        <dbReference type="PROSITE" id="PS51186"/>
    </source>
</evidence>
<evidence type="ECO:0000313" key="2">
    <source>
        <dbReference type="EMBL" id="MBP2023770.1"/>
    </source>
</evidence>
<dbReference type="CDD" id="cd04301">
    <property type="entry name" value="NAT_SF"/>
    <property type="match status" value="1"/>
</dbReference>
<dbReference type="RefSeq" id="WP_021282993.1">
    <property type="nucleotide sequence ID" value="NZ_JAGGLL010000037.1"/>
</dbReference>